<keyword evidence="4 6" id="KW-1133">Transmembrane helix</keyword>
<evidence type="ECO:0000256" key="3">
    <source>
        <dbReference type="ARBA" id="ARBA00022692"/>
    </source>
</evidence>
<evidence type="ECO:0000256" key="2">
    <source>
        <dbReference type="ARBA" id="ARBA00022475"/>
    </source>
</evidence>
<gene>
    <name evidence="7" type="ORF">LCGC14_2325910</name>
</gene>
<evidence type="ECO:0008006" key="8">
    <source>
        <dbReference type="Google" id="ProtNLM"/>
    </source>
</evidence>
<evidence type="ECO:0000256" key="1">
    <source>
        <dbReference type="ARBA" id="ARBA00004651"/>
    </source>
</evidence>
<feature type="transmembrane region" description="Helical" evidence="6">
    <location>
        <begin position="198"/>
        <end position="221"/>
    </location>
</feature>
<feature type="transmembrane region" description="Helical" evidence="6">
    <location>
        <begin position="18"/>
        <end position="41"/>
    </location>
</feature>
<keyword evidence="5 6" id="KW-0472">Membrane</keyword>
<evidence type="ECO:0000256" key="4">
    <source>
        <dbReference type="ARBA" id="ARBA00022989"/>
    </source>
</evidence>
<feature type="transmembrane region" description="Helical" evidence="6">
    <location>
        <begin position="48"/>
        <end position="65"/>
    </location>
</feature>
<keyword evidence="2" id="KW-1003">Cell membrane</keyword>
<reference evidence="7" key="1">
    <citation type="journal article" date="2015" name="Nature">
        <title>Complex archaea that bridge the gap between prokaryotes and eukaryotes.</title>
        <authorList>
            <person name="Spang A."/>
            <person name="Saw J.H."/>
            <person name="Jorgensen S.L."/>
            <person name="Zaremba-Niedzwiedzka K."/>
            <person name="Martijn J."/>
            <person name="Lind A.E."/>
            <person name="van Eijk R."/>
            <person name="Schleper C."/>
            <person name="Guy L."/>
            <person name="Ettema T.J."/>
        </authorList>
    </citation>
    <scope>NUCLEOTIDE SEQUENCE</scope>
</reference>
<name>A0A0F9ETW0_9ZZZZ</name>
<dbReference type="GO" id="GO:0022857">
    <property type="term" value="F:transmembrane transporter activity"/>
    <property type="evidence" value="ECO:0007669"/>
    <property type="project" value="InterPro"/>
</dbReference>
<feature type="transmembrane region" description="Helical" evidence="6">
    <location>
        <begin position="98"/>
        <end position="119"/>
    </location>
</feature>
<keyword evidence="3 6" id="KW-0812">Transmembrane</keyword>
<dbReference type="GO" id="GO:0005886">
    <property type="term" value="C:plasma membrane"/>
    <property type="evidence" value="ECO:0007669"/>
    <property type="project" value="UniProtKB-SubCell"/>
</dbReference>
<dbReference type="PANTHER" id="PTHR43370">
    <property type="entry name" value="SUGAR ABC TRANSPORTER INTEGRAL MEMBRANE PROTEIN-RELATED"/>
    <property type="match status" value="1"/>
</dbReference>
<sequence>MLTGGYAGFVIALYSQQYWLGLVASVGAGAFLAVIVVWFCVRMGLDQIVVGIGVLILAEGITSVLQRAQFGTTYPRLGQVVSVKIPLLSSIPVLGSSLFTQPLIVYIGFAMIGVLHWVLKSTNIGLNLRAVGEKPEAVDVAGINVTAIRSYAVLVTGGLAGLGGGYMVIVGAGIFVPFMTKGIGFIAIVVAMLARGKAIWVLIGSLLFGMSVSLTTSLQLIGVEVPQDVVNMIPFIAVMLALVAFARRAYLPAALAQPYRRESK</sequence>
<comment type="caution">
    <text evidence="7">The sequence shown here is derived from an EMBL/GenBank/DDBJ whole genome shotgun (WGS) entry which is preliminary data.</text>
</comment>
<dbReference type="AlphaFoldDB" id="A0A0F9ETW0"/>
<evidence type="ECO:0000313" key="7">
    <source>
        <dbReference type="EMBL" id="KKL48400.1"/>
    </source>
</evidence>
<evidence type="ECO:0000256" key="5">
    <source>
        <dbReference type="ARBA" id="ARBA00023136"/>
    </source>
</evidence>
<feature type="transmembrane region" description="Helical" evidence="6">
    <location>
        <begin position="233"/>
        <end position="251"/>
    </location>
</feature>
<feature type="transmembrane region" description="Helical" evidence="6">
    <location>
        <begin position="166"/>
        <end position="191"/>
    </location>
</feature>
<dbReference type="PANTHER" id="PTHR43370:SF1">
    <property type="entry name" value="GUANOSINE ABC TRANSPORTER PERMEASE PROTEIN NUPQ"/>
    <property type="match status" value="1"/>
</dbReference>
<accession>A0A0F9ETW0</accession>
<dbReference type="EMBL" id="LAZR01033333">
    <property type="protein sequence ID" value="KKL48400.1"/>
    <property type="molecule type" value="Genomic_DNA"/>
</dbReference>
<organism evidence="7">
    <name type="scientific">marine sediment metagenome</name>
    <dbReference type="NCBI Taxonomy" id="412755"/>
    <lineage>
        <taxon>unclassified sequences</taxon>
        <taxon>metagenomes</taxon>
        <taxon>ecological metagenomes</taxon>
    </lineage>
</organism>
<proteinExistence type="predicted"/>
<dbReference type="Pfam" id="PF02653">
    <property type="entry name" value="BPD_transp_2"/>
    <property type="match status" value="1"/>
</dbReference>
<evidence type="ECO:0000256" key="6">
    <source>
        <dbReference type="SAM" id="Phobius"/>
    </source>
</evidence>
<comment type="subcellular location">
    <subcellularLocation>
        <location evidence="1">Cell membrane</location>
        <topology evidence="1">Multi-pass membrane protein</topology>
    </subcellularLocation>
</comment>
<protein>
    <recommendedName>
        <fullName evidence="8">ABC transporter permease</fullName>
    </recommendedName>
</protein>
<dbReference type="InterPro" id="IPR001851">
    <property type="entry name" value="ABC_transp_permease"/>
</dbReference>
<dbReference type="CDD" id="cd06580">
    <property type="entry name" value="TM_PBP1_transp_TpRbsC_like"/>
    <property type="match status" value="1"/>
</dbReference>
<feature type="non-terminal residue" evidence="7">
    <location>
        <position position="1"/>
    </location>
</feature>